<gene>
    <name evidence="1" type="ORF">LAB08_R23690</name>
</gene>
<dbReference type="RefSeq" id="WP_096512020.1">
    <property type="nucleotide sequence ID" value="NZ_AP017423.2"/>
</dbReference>
<organism evidence="1 2">
    <name type="scientific">Pseudomonas izuensis</name>
    <dbReference type="NCBI Taxonomy" id="2684212"/>
    <lineage>
        <taxon>Bacteria</taxon>
        <taxon>Pseudomonadati</taxon>
        <taxon>Pseudomonadota</taxon>
        <taxon>Gammaproteobacteria</taxon>
        <taxon>Pseudomonadales</taxon>
        <taxon>Pseudomonadaceae</taxon>
        <taxon>Pseudomonas</taxon>
    </lineage>
</organism>
<sequence>MIGNIISNPLNNSQSFQYIEVQSNHGNKRLILDETSGICYQLNETHNTTESEFTLHPITKTDIQNLNITFINKIIHCKPAEMAKGPRLTTTILGQFHTTSSIPNRFQAIMNLDKSEQLNYKQLSNHERTEALRCELISLIDEDLKAQLSSVLKEWETFGVSASEVDLSAYTDFKSFYDEIMANAIVKDDYSKVDFSAQHIKPEITDARCLNAKLTPLQLFKAAFQLGDIPAVSNFRFMDNPASKDDGKYREWMFHFDNSNYAAEFKIITTRKTGTIEANTEQCLAAFPYDTNQFIRYTRSEAATKFLTLESLENEFREVPGARYVVIKNPDNDIPIETGIRTEMIPHHRSASNKDGLDHGESRSAELMTFHSSGRCQPFLSPEELAQAVNLNPLQRFVLGGFKNSDPAKFMEYMGQQKPLLNAQIRKIINKNAIKPLESITVAKFSHTGIKVTNETLFKKQIDTYDNLPEVLEKIPRLIQGSDGLKERILQMVPMLMNYDQNAELKPDCSENKAFPARTQLRERTNEAFLAPLTRDLEKIQFTIDPLYLIPMGEIIGIAKDINEFYTWHNSKLKDVHPNNGLLSLFESRAELANEYVSQLPLRATHPETHQTLCLFLYYMIDDLDTAHQIFLDNNIMVDDVQFDTIKQQKERLLQHFITVRLMSDSVSDDR</sequence>
<dbReference type="EMBL" id="AP017423">
    <property type="protein sequence ID" value="BCX67732.1"/>
    <property type="molecule type" value="Genomic_DNA"/>
</dbReference>
<protein>
    <submittedName>
        <fullName evidence="1">Uncharacterized protein</fullName>
    </submittedName>
</protein>
<evidence type="ECO:0000313" key="2">
    <source>
        <dbReference type="Proteomes" id="UP000218595"/>
    </source>
</evidence>
<reference evidence="1 2" key="1">
    <citation type="submission" date="2016-04" db="EMBL/GenBank/DDBJ databases">
        <title>Complete genome sequence of Pseudomonas sp. LAB-08 isolated from TCE contaminated aquifer soil.</title>
        <authorList>
            <person name="Dohra H."/>
            <person name="Suzuki K."/>
            <person name="Fatma A."/>
            <person name="Inuzuka Y."/>
            <person name="Honjo M."/>
            <person name="Tashiro Y."/>
            <person name="Futamata H."/>
        </authorList>
    </citation>
    <scope>NUCLEOTIDE SEQUENCE [LARGE SCALE GENOMIC DNA]</scope>
    <source>
        <strain evidence="1 2">LAB-08</strain>
    </source>
</reference>
<keyword evidence="2" id="KW-1185">Reference proteome</keyword>
<dbReference type="Proteomes" id="UP000218595">
    <property type="component" value="Chromosome"/>
</dbReference>
<name>A0ABM7S0C4_9PSED</name>
<accession>A0ABM7S0C4</accession>
<evidence type="ECO:0000313" key="1">
    <source>
        <dbReference type="EMBL" id="BCX67732.1"/>
    </source>
</evidence>
<proteinExistence type="predicted"/>